<dbReference type="InterPro" id="IPR034660">
    <property type="entry name" value="DinB/YfiT-like"/>
</dbReference>
<dbReference type="Pfam" id="PF11716">
    <property type="entry name" value="MDMPI_N"/>
    <property type="match status" value="1"/>
</dbReference>
<feature type="domain" description="Mycothiol-dependent maleylpyruvate isomerase metal-binding" evidence="1">
    <location>
        <begin position="15"/>
        <end position="147"/>
    </location>
</feature>
<organism evidence="2 3">
    <name type="scientific">Mycolicibacterium fortuitum subsp. acetamidolyticum</name>
    <dbReference type="NCBI Taxonomy" id="144550"/>
    <lineage>
        <taxon>Bacteria</taxon>
        <taxon>Bacillati</taxon>
        <taxon>Actinomycetota</taxon>
        <taxon>Actinomycetes</taxon>
        <taxon>Mycobacteriales</taxon>
        <taxon>Mycobacteriaceae</taxon>
        <taxon>Mycolicibacterium</taxon>
    </lineage>
</organism>
<evidence type="ECO:0000313" key="2">
    <source>
        <dbReference type="EMBL" id="GAT02030.1"/>
    </source>
</evidence>
<dbReference type="InterPro" id="IPR017517">
    <property type="entry name" value="Maleyloyr_isom"/>
</dbReference>
<name>A0A100WNZ4_MYCFO</name>
<dbReference type="EMBL" id="BCSZ01000020">
    <property type="protein sequence ID" value="GAT02030.1"/>
    <property type="molecule type" value="Genomic_DNA"/>
</dbReference>
<dbReference type="Gene3D" id="1.20.120.450">
    <property type="entry name" value="dinb family like domain"/>
    <property type="match status" value="1"/>
</dbReference>
<dbReference type="GO" id="GO:0046872">
    <property type="term" value="F:metal ion binding"/>
    <property type="evidence" value="ECO:0007669"/>
    <property type="project" value="InterPro"/>
</dbReference>
<dbReference type="InterPro" id="IPR017518">
    <property type="entry name" value="CHP03084"/>
</dbReference>
<evidence type="ECO:0000259" key="1">
    <source>
        <dbReference type="Pfam" id="PF11716"/>
    </source>
</evidence>
<dbReference type="InterPro" id="IPR024344">
    <property type="entry name" value="MDMPI_metal-binding"/>
</dbReference>
<reference evidence="2 3" key="1">
    <citation type="journal article" date="2016" name="Genome Announc.">
        <title>Draft Genome Sequences of Five Rapidly Growing Mycobacterium Species, M. thermoresistibile, M. fortuitum subsp. acetamidolyticum, M. canariasense, M. brisbanense, and M. novocastrense.</title>
        <authorList>
            <person name="Katahira K."/>
            <person name="Ogura Y."/>
            <person name="Gotoh Y."/>
            <person name="Hayashi T."/>
        </authorList>
    </citation>
    <scope>NUCLEOTIDE SEQUENCE [LARGE SCALE GENOMIC DNA]</scope>
    <source>
        <strain evidence="2 3">JCM6368</strain>
    </source>
</reference>
<sequence length="264" mass="28999">MSLDYPGLLAALHVESELLTHRLQDLPFEYWGRATPAEGWSIQDQVSHLAFFDDATKLALTAPDHFAQMAAKLIDGGMDFPDRIAEQHRILAPEALMSWFSAARQELLTLFANTDPKRRVPWFGPDMSVASSATARLMETWAHGHDIYEALGVEHPATPGLRSIAHLGVSTFAFSHRLNGLDVPSEPVGVQLHSPEGLTWTWGPQDTANTVVGAAQDFVLTVTQRKHWTETGLTVKGAVATGWMEIAQAFAGAASKRKPKVQQR</sequence>
<comment type="caution">
    <text evidence="2">The sequence shown here is derived from an EMBL/GenBank/DDBJ whole genome shotgun (WGS) entry which is preliminary data.</text>
</comment>
<dbReference type="RefSeq" id="WP_061263301.1">
    <property type="nucleotide sequence ID" value="NZ_BCSZ01000020.1"/>
</dbReference>
<proteinExistence type="predicted"/>
<gene>
    <name evidence="2" type="ORF">RMCFA_2142</name>
</gene>
<dbReference type="AlphaFoldDB" id="A0A100WNZ4"/>
<accession>A0A100WNZ4</accession>
<dbReference type="Proteomes" id="UP000069705">
    <property type="component" value="Unassembled WGS sequence"/>
</dbReference>
<dbReference type="NCBIfam" id="TIGR03084">
    <property type="entry name" value="TIGR03084 family metal-binding protein"/>
    <property type="match status" value="1"/>
</dbReference>
<reference evidence="3" key="2">
    <citation type="submission" date="2016-02" db="EMBL/GenBank/DDBJ databases">
        <title>Draft genome sequence of five rapidly growing Mycobacterium species.</title>
        <authorList>
            <person name="Katahira K."/>
            <person name="Gotou Y."/>
            <person name="Iida K."/>
            <person name="Ogura Y."/>
            <person name="Hayashi T."/>
        </authorList>
    </citation>
    <scope>NUCLEOTIDE SEQUENCE [LARGE SCALE GENOMIC DNA]</scope>
    <source>
        <strain evidence="3">JCM6368</strain>
    </source>
</reference>
<protein>
    <recommendedName>
        <fullName evidence="1">Mycothiol-dependent maleylpyruvate isomerase metal-binding domain-containing protein</fullName>
    </recommendedName>
</protein>
<dbReference type="SUPFAM" id="SSF109854">
    <property type="entry name" value="DinB/YfiT-like putative metalloenzymes"/>
    <property type="match status" value="1"/>
</dbReference>
<dbReference type="NCBIfam" id="TIGR03083">
    <property type="entry name" value="maleylpyruvate isomerase family mycothiol-dependent enzyme"/>
    <property type="match status" value="1"/>
</dbReference>
<evidence type="ECO:0000313" key="3">
    <source>
        <dbReference type="Proteomes" id="UP000069705"/>
    </source>
</evidence>